<evidence type="ECO:0000256" key="1">
    <source>
        <dbReference type="SAM" id="Phobius"/>
    </source>
</evidence>
<keyword evidence="1" id="KW-0812">Transmembrane</keyword>
<feature type="transmembrane region" description="Helical" evidence="1">
    <location>
        <begin position="6"/>
        <end position="26"/>
    </location>
</feature>
<reference evidence="2" key="1">
    <citation type="submission" date="2018-05" db="EMBL/GenBank/DDBJ databases">
        <authorList>
            <person name="Lanie J.A."/>
            <person name="Ng W.-L."/>
            <person name="Kazmierczak K.M."/>
            <person name="Andrzejewski T.M."/>
            <person name="Davidsen T.M."/>
            <person name="Wayne K.J."/>
            <person name="Tettelin H."/>
            <person name="Glass J.I."/>
            <person name="Rusch D."/>
            <person name="Podicherti R."/>
            <person name="Tsui H.-C.T."/>
            <person name="Winkler M.E."/>
        </authorList>
    </citation>
    <scope>NUCLEOTIDE SEQUENCE</scope>
</reference>
<protein>
    <submittedName>
        <fullName evidence="2">Uncharacterized protein</fullName>
    </submittedName>
</protein>
<proteinExistence type="predicted"/>
<gene>
    <name evidence="2" type="ORF">METZ01_LOCUS457314</name>
</gene>
<dbReference type="EMBL" id="UINC01190342">
    <property type="protein sequence ID" value="SVE04460.1"/>
    <property type="molecule type" value="Genomic_DNA"/>
</dbReference>
<organism evidence="2">
    <name type="scientific">marine metagenome</name>
    <dbReference type="NCBI Taxonomy" id="408172"/>
    <lineage>
        <taxon>unclassified sequences</taxon>
        <taxon>metagenomes</taxon>
        <taxon>ecological metagenomes</taxon>
    </lineage>
</organism>
<accession>A0A383AA43</accession>
<keyword evidence="1" id="KW-0472">Membrane</keyword>
<feature type="non-terminal residue" evidence="2">
    <location>
        <position position="27"/>
    </location>
</feature>
<keyword evidence="1" id="KW-1133">Transmembrane helix</keyword>
<dbReference type="AlphaFoldDB" id="A0A383AA43"/>
<name>A0A383AA43_9ZZZZ</name>
<sequence length="27" mass="2845">MAAMDWIVSQGIMGALPLLIVAFAILV</sequence>
<evidence type="ECO:0000313" key="2">
    <source>
        <dbReference type="EMBL" id="SVE04460.1"/>
    </source>
</evidence>